<evidence type="ECO:0000313" key="2">
    <source>
        <dbReference type="EMBL" id="SDR71529.1"/>
    </source>
</evidence>
<dbReference type="OrthoDB" id="669978at2"/>
<proteinExistence type="predicted"/>
<dbReference type="EMBL" id="SODL02000002">
    <property type="protein sequence ID" value="MCP2367494.1"/>
    <property type="molecule type" value="Genomic_DNA"/>
</dbReference>
<evidence type="ECO:0000313" key="3">
    <source>
        <dbReference type="Proteomes" id="UP000199482"/>
    </source>
</evidence>
<dbReference type="AlphaFoldDB" id="A0A1H1LCD7"/>
<dbReference type="Proteomes" id="UP000893823">
    <property type="component" value="Unassembled WGS sequence"/>
</dbReference>
<dbReference type="RefSeq" id="WP_092668300.1">
    <property type="nucleotide sequence ID" value="NZ_BMDN01000002.1"/>
</dbReference>
<sequence>MKLPVYLSLIDRSEESLARAYRQMGSAHGDEPDVHFLCLGHASKCDEHRTRLAPVIERYGTAPSGDEPERLQHDGVGEPRTGPLGLLRDLQDLYLLATLVDVTWVMLEQAAQALRDSELLGIVEDCDHETAVQLAWLVTRMKQSAPQVLVAAR</sequence>
<dbReference type="Proteomes" id="UP000199482">
    <property type="component" value="Chromosome I"/>
</dbReference>
<reference evidence="3" key="1">
    <citation type="submission" date="2016-10" db="EMBL/GenBank/DDBJ databases">
        <authorList>
            <person name="Varghese N."/>
            <person name="Submissions S."/>
        </authorList>
    </citation>
    <scope>NUCLEOTIDE SEQUENCE [LARGE SCALE GENOMIC DNA]</scope>
    <source>
        <strain evidence="3">CPCC 202695</strain>
    </source>
</reference>
<dbReference type="EMBL" id="LT629755">
    <property type="protein sequence ID" value="SDR71529.1"/>
    <property type="molecule type" value="Genomic_DNA"/>
</dbReference>
<evidence type="ECO:0000313" key="4">
    <source>
        <dbReference type="Proteomes" id="UP000893823"/>
    </source>
</evidence>
<gene>
    <name evidence="1" type="ORF">BCL57_001648</name>
    <name evidence="2" type="ORF">SAMN04489721_0059</name>
</gene>
<evidence type="ECO:0000313" key="1">
    <source>
        <dbReference type="EMBL" id="MCP2367494.1"/>
    </source>
</evidence>
<keyword evidence="4" id="KW-1185">Reference proteome</keyword>
<dbReference type="STRING" id="589382.SAMN04489721_0059"/>
<reference evidence="2" key="2">
    <citation type="submission" date="2016-10" db="EMBL/GenBank/DDBJ databases">
        <authorList>
            <person name="de Groot N.N."/>
        </authorList>
    </citation>
    <scope>NUCLEOTIDE SEQUENCE [LARGE SCALE GENOMIC DNA]</scope>
    <source>
        <strain evidence="2">CPCC 202695</strain>
    </source>
</reference>
<organism evidence="2 3">
    <name type="scientific">Agromyces flavus</name>
    <dbReference type="NCBI Taxonomy" id="589382"/>
    <lineage>
        <taxon>Bacteria</taxon>
        <taxon>Bacillati</taxon>
        <taxon>Actinomycetota</taxon>
        <taxon>Actinomycetes</taxon>
        <taxon>Micrococcales</taxon>
        <taxon>Microbacteriaceae</taxon>
        <taxon>Agromyces</taxon>
    </lineage>
</organism>
<reference evidence="1" key="3">
    <citation type="submission" date="2022-06" db="EMBL/GenBank/DDBJ databases">
        <title>Genomic Encyclopedia of Type Strains, Phase III (KMG-III): the genomes of soil and plant-associated and newly described type strains.</title>
        <authorList>
            <person name="Whitman W."/>
        </authorList>
    </citation>
    <scope>NUCLEOTIDE SEQUENCE</scope>
    <source>
        <strain evidence="1">CPCC 202695</strain>
    </source>
</reference>
<accession>A0A1H1LCD7</accession>
<protein>
    <recommendedName>
        <fullName evidence="5">Ferritin-like domain-containing protein</fullName>
    </recommendedName>
</protein>
<evidence type="ECO:0008006" key="5">
    <source>
        <dbReference type="Google" id="ProtNLM"/>
    </source>
</evidence>
<name>A0A1H1LCD7_9MICO</name>